<gene>
    <name evidence="3" type="ORF">I573_00959</name>
</gene>
<dbReference type="PATRIC" id="fig|1140003.3.peg.1576"/>
<name>S0L4Q0_9ENTE</name>
<evidence type="ECO:0000256" key="2">
    <source>
        <dbReference type="ARBA" id="ARBA00023235"/>
    </source>
</evidence>
<dbReference type="PANTHER" id="PTHR13774">
    <property type="entry name" value="PHENAZINE BIOSYNTHESIS PROTEIN"/>
    <property type="match status" value="1"/>
</dbReference>
<dbReference type="PANTHER" id="PTHR13774:SF39">
    <property type="entry name" value="BIOSYNTHESIS PROTEIN, PUTATIVE-RELATED"/>
    <property type="match status" value="1"/>
</dbReference>
<dbReference type="NCBIfam" id="TIGR00654">
    <property type="entry name" value="PhzF_family"/>
    <property type="match status" value="1"/>
</dbReference>
<keyword evidence="2" id="KW-0413">Isomerase</keyword>
<dbReference type="GO" id="GO:0005737">
    <property type="term" value="C:cytoplasm"/>
    <property type="evidence" value="ECO:0007669"/>
    <property type="project" value="TreeGrafter"/>
</dbReference>
<dbReference type="SUPFAM" id="SSF54506">
    <property type="entry name" value="Diaminopimelate epimerase-like"/>
    <property type="match status" value="1"/>
</dbReference>
<organism evidence="3 4">
    <name type="scientific">Enterococcus sulfureus ATCC 49903</name>
    <dbReference type="NCBI Taxonomy" id="1140003"/>
    <lineage>
        <taxon>Bacteria</taxon>
        <taxon>Bacillati</taxon>
        <taxon>Bacillota</taxon>
        <taxon>Bacilli</taxon>
        <taxon>Lactobacillales</taxon>
        <taxon>Enterococcaceae</taxon>
        <taxon>Enterococcus</taxon>
    </lineage>
</organism>
<dbReference type="STRING" id="1140003.OMY_01630"/>
<protein>
    <recommendedName>
        <fullName evidence="5">Phenazine biosynthesis protein PhzF</fullName>
    </recommendedName>
</protein>
<keyword evidence="4" id="KW-1185">Reference proteome</keyword>
<evidence type="ECO:0000256" key="1">
    <source>
        <dbReference type="ARBA" id="ARBA00008270"/>
    </source>
</evidence>
<dbReference type="RefSeq" id="WP_016186067.1">
    <property type="nucleotide sequence ID" value="NZ_ASWO01000003.1"/>
</dbReference>
<dbReference type="OrthoDB" id="9788221at2"/>
<proteinExistence type="inferred from homology"/>
<evidence type="ECO:0000313" key="4">
    <source>
        <dbReference type="Proteomes" id="UP000015961"/>
    </source>
</evidence>
<sequence length="199" mass="22329">MKTLNKLTKSSYTIETNVGILSITVNNDIIFMEQTAPVFKDVISKETFGYCFDTSKIDNQYDIQIVSTGLKDILIPIESRSSLDALQPNFEEIKKVSSDYHVVGFHLYTQTDDQITCRNFASLYDIDEESATGTSNGALACFLYKNSEVKKLSYVFTQGYSLDLASEILVKLEANANDEIEKVFVGGEGYFVSEKELEI</sequence>
<dbReference type="Proteomes" id="UP000015961">
    <property type="component" value="Unassembled WGS sequence"/>
</dbReference>
<dbReference type="Pfam" id="PF02567">
    <property type="entry name" value="PhzC-PhzF"/>
    <property type="match status" value="1"/>
</dbReference>
<evidence type="ECO:0000313" key="3">
    <source>
        <dbReference type="EMBL" id="EOT86206.1"/>
    </source>
</evidence>
<dbReference type="AlphaFoldDB" id="S0L4Q0"/>
<dbReference type="eggNOG" id="COG0384">
    <property type="taxonomic scope" value="Bacteria"/>
</dbReference>
<accession>S0L4Q0</accession>
<comment type="similarity">
    <text evidence="1">Belongs to the PhzF family.</text>
</comment>
<dbReference type="EMBL" id="ASWO01000003">
    <property type="protein sequence ID" value="EOT86206.1"/>
    <property type="molecule type" value="Genomic_DNA"/>
</dbReference>
<dbReference type="InterPro" id="IPR003719">
    <property type="entry name" value="Phenazine_PhzF-like"/>
</dbReference>
<dbReference type="Gene3D" id="3.10.310.10">
    <property type="entry name" value="Diaminopimelate Epimerase, Chain A, domain 1"/>
    <property type="match status" value="1"/>
</dbReference>
<comment type="caution">
    <text evidence="3">The sequence shown here is derived from an EMBL/GenBank/DDBJ whole genome shotgun (WGS) entry which is preliminary data.</text>
</comment>
<reference evidence="3 4" key="1">
    <citation type="submission" date="2013-03" db="EMBL/GenBank/DDBJ databases">
        <title>The Genome Sequence of Enterococcus sulfureus ATCC_49903 (PacBio/Illumina hybrid assembly).</title>
        <authorList>
            <consortium name="The Broad Institute Genomics Platform"/>
            <consortium name="The Broad Institute Genome Sequencing Center for Infectious Disease"/>
            <person name="Earl A."/>
            <person name="Russ C."/>
            <person name="Gilmore M."/>
            <person name="Surin D."/>
            <person name="Walker B."/>
            <person name="Young S."/>
            <person name="Zeng Q."/>
            <person name="Gargeya S."/>
            <person name="Fitzgerald M."/>
            <person name="Haas B."/>
            <person name="Abouelleil A."/>
            <person name="Allen A.W."/>
            <person name="Alvarado L."/>
            <person name="Arachchi H.M."/>
            <person name="Berlin A.M."/>
            <person name="Chapman S.B."/>
            <person name="Gainer-Dewar J."/>
            <person name="Goldberg J."/>
            <person name="Griggs A."/>
            <person name="Gujja S."/>
            <person name="Hansen M."/>
            <person name="Howarth C."/>
            <person name="Imamovic A."/>
            <person name="Ireland A."/>
            <person name="Larimer J."/>
            <person name="McCowan C."/>
            <person name="Murphy C."/>
            <person name="Pearson M."/>
            <person name="Poon T.W."/>
            <person name="Priest M."/>
            <person name="Roberts A."/>
            <person name="Saif S."/>
            <person name="Shea T."/>
            <person name="Sisk P."/>
            <person name="Sykes S."/>
            <person name="Wortman J."/>
            <person name="Nusbaum C."/>
            <person name="Birren B."/>
        </authorList>
    </citation>
    <scope>NUCLEOTIDE SEQUENCE [LARGE SCALE GENOMIC DNA]</scope>
    <source>
        <strain evidence="3 4">ATCC 49903</strain>
    </source>
</reference>
<dbReference type="GO" id="GO:0016853">
    <property type="term" value="F:isomerase activity"/>
    <property type="evidence" value="ECO:0007669"/>
    <property type="project" value="UniProtKB-KW"/>
</dbReference>
<evidence type="ECO:0008006" key="5">
    <source>
        <dbReference type="Google" id="ProtNLM"/>
    </source>
</evidence>